<keyword evidence="1" id="KW-0732">Signal</keyword>
<dbReference type="PROSITE" id="PS51257">
    <property type="entry name" value="PROKAR_LIPOPROTEIN"/>
    <property type="match status" value="1"/>
</dbReference>
<dbReference type="GO" id="GO:0016788">
    <property type="term" value="F:hydrolase activity, acting on ester bonds"/>
    <property type="evidence" value="ECO:0007669"/>
    <property type="project" value="UniProtKB-ARBA"/>
</dbReference>
<evidence type="ECO:0000256" key="1">
    <source>
        <dbReference type="SAM" id="SignalP"/>
    </source>
</evidence>
<dbReference type="RefSeq" id="WP_105472569.1">
    <property type="nucleotide sequence ID" value="NZ_PVEO01000001.1"/>
</dbReference>
<name>A0A362X7Z8_9FLAO</name>
<feature type="domain" description="SGNH hydrolase-type esterase" evidence="2">
    <location>
        <begin position="59"/>
        <end position="235"/>
    </location>
</feature>
<dbReference type="Pfam" id="PF13472">
    <property type="entry name" value="Lipase_GDSL_2"/>
    <property type="match status" value="1"/>
</dbReference>
<feature type="signal peptide" evidence="1">
    <location>
        <begin position="1"/>
        <end position="26"/>
    </location>
</feature>
<comment type="caution">
    <text evidence="3">The sequence shown here is derived from an EMBL/GenBank/DDBJ whole genome shotgun (WGS) entry which is preliminary data.</text>
</comment>
<sequence>MKLKYALLFFSLGYFLFIGCSSNAEIYVDEETQKEIIDDTEFSNDTVQNTIQKNLKILALGDSYTIGESVCNSCKFPEQLKDSIIEKVKDWNVSLKVIARTGWTTGALISAINNETLSEDYDLVTLLIGVNNQYQGAPFEIFEKEFPELVIKANKLAQAKKSNVIIISIPDYAFTPFGNGNPSITEDINTYNSYIENYCNAYNITYVYITDITRKGLDNPNLVASDGLHPSEFAYTQFVSRILPHALEKIGYTSQ</sequence>
<reference evidence="3 4" key="1">
    <citation type="submission" date="2018-02" db="EMBL/GenBank/DDBJ databases">
        <title>Genomic Encyclopedia of Archaeal and Bacterial Type Strains, Phase II (KMG-II): from individual species to whole genera.</title>
        <authorList>
            <person name="Goeker M."/>
        </authorList>
    </citation>
    <scope>NUCLEOTIDE SEQUENCE [LARGE SCALE GENOMIC DNA]</scope>
    <source>
        <strain evidence="3 4">DSM 21165</strain>
    </source>
</reference>
<proteinExistence type="predicted"/>
<protein>
    <submittedName>
        <fullName evidence="3">Lysophospholipase L1-like esterase</fullName>
    </submittedName>
</protein>
<evidence type="ECO:0000313" key="4">
    <source>
        <dbReference type="Proteomes" id="UP000251545"/>
    </source>
</evidence>
<organism evidence="3 4">
    <name type="scientific">Jejuia pallidilutea</name>
    <dbReference type="NCBI Taxonomy" id="504487"/>
    <lineage>
        <taxon>Bacteria</taxon>
        <taxon>Pseudomonadati</taxon>
        <taxon>Bacteroidota</taxon>
        <taxon>Flavobacteriia</taxon>
        <taxon>Flavobacteriales</taxon>
        <taxon>Flavobacteriaceae</taxon>
        <taxon>Jejuia</taxon>
    </lineage>
</organism>
<dbReference type="EMBL" id="PVEO01000001">
    <property type="protein sequence ID" value="PQV51573.1"/>
    <property type="molecule type" value="Genomic_DNA"/>
</dbReference>
<dbReference type="InterPro" id="IPR013830">
    <property type="entry name" value="SGNH_hydro"/>
</dbReference>
<dbReference type="Gene3D" id="3.40.50.1110">
    <property type="entry name" value="SGNH hydrolase"/>
    <property type="match status" value="1"/>
</dbReference>
<evidence type="ECO:0000259" key="2">
    <source>
        <dbReference type="Pfam" id="PF13472"/>
    </source>
</evidence>
<evidence type="ECO:0000313" key="3">
    <source>
        <dbReference type="EMBL" id="PQV51573.1"/>
    </source>
</evidence>
<dbReference type="Proteomes" id="UP000251545">
    <property type="component" value="Unassembled WGS sequence"/>
</dbReference>
<feature type="chain" id="PRO_5016850650" evidence="1">
    <location>
        <begin position="27"/>
        <end position="255"/>
    </location>
</feature>
<dbReference type="SUPFAM" id="SSF52266">
    <property type="entry name" value="SGNH hydrolase"/>
    <property type="match status" value="1"/>
</dbReference>
<accession>A0A362X7Z8</accession>
<dbReference type="InterPro" id="IPR036514">
    <property type="entry name" value="SGNH_hydro_sf"/>
</dbReference>
<dbReference type="CDD" id="cd01832">
    <property type="entry name" value="SGNH_hydrolase_like_1"/>
    <property type="match status" value="1"/>
</dbReference>
<dbReference type="AlphaFoldDB" id="A0A362X7Z8"/>
<gene>
    <name evidence="3" type="ORF">CLV33_101499</name>
</gene>